<dbReference type="EMBL" id="JAUTXT010000007">
    <property type="protein sequence ID" value="KAK3677347.1"/>
    <property type="molecule type" value="Genomic_DNA"/>
</dbReference>
<accession>A0AAE1C439</accession>
<keyword evidence="1" id="KW-0812">Transmembrane</keyword>
<organism evidence="2 3">
    <name type="scientific">Recurvomyces mirabilis</name>
    <dbReference type="NCBI Taxonomy" id="574656"/>
    <lineage>
        <taxon>Eukaryota</taxon>
        <taxon>Fungi</taxon>
        <taxon>Dikarya</taxon>
        <taxon>Ascomycota</taxon>
        <taxon>Pezizomycotina</taxon>
        <taxon>Dothideomycetes</taxon>
        <taxon>Dothideomycetidae</taxon>
        <taxon>Mycosphaerellales</taxon>
        <taxon>Teratosphaeriaceae</taxon>
        <taxon>Recurvomyces</taxon>
    </lineage>
</organism>
<protein>
    <submittedName>
        <fullName evidence="2">Uncharacterized protein</fullName>
    </submittedName>
</protein>
<comment type="caution">
    <text evidence="2">The sequence shown here is derived from an EMBL/GenBank/DDBJ whole genome shotgun (WGS) entry which is preliminary data.</text>
</comment>
<evidence type="ECO:0000313" key="2">
    <source>
        <dbReference type="EMBL" id="KAK3677347.1"/>
    </source>
</evidence>
<keyword evidence="1" id="KW-0472">Membrane</keyword>
<dbReference type="AlphaFoldDB" id="A0AAE1C439"/>
<evidence type="ECO:0000256" key="1">
    <source>
        <dbReference type="SAM" id="Phobius"/>
    </source>
</evidence>
<evidence type="ECO:0000313" key="3">
    <source>
        <dbReference type="Proteomes" id="UP001274830"/>
    </source>
</evidence>
<keyword evidence="1" id="KW-1133">Transmembrane helix</keyword>
<name>A0AAE1C439_9PEZI</name>
<reference evidence="2" key="1">
    <citation type="submission" date="2023-07" db="EMBL/GenBank/DDBJ databases">
        <title>Black Yeasts Isolated from many extreme environments.</title>
        <authorList>
            <person name="Coleine C."/>
            <person name="Stajich J.E."/>
            <person name="Selbmann L."/>
        </authorList>
    </citation>
    <scope>NUCLEOTIDE SEQUENCE</scope>
    <source>
        <strain evidence="2">CCFEE 5485</strain>
    </source>
</reference>
<proteinExistence type="predicted"/>
<sequence>MAGPFALPFCSTTSHASPATTTTAATFFSFTELSAGEAFFLSLTFTMFLGVLCFAAYVVMYGVEVRHSHTHHLSLGDLEAGLIYSQPWLYGPPPAYDEEAWGDLTLPVYVGMQASPPAYEMICLDETNEAVETDALLG</sequence>
<feature type="transmembrane region" description="Helical" evidence="1">
    <location>
        <begin position="40"/>
        <end position="63"/>
    </location>
</feature>
<keyword evidence="3" id="KW-1185">Reference proteome</keyword>
<dbReference type="Proteomes" id="UP001274830">
    <property type="component" value="Unassembled WGS sequence"/>
</dbReference>
<gene>
    <name evidence="2" type="ORF">LTR78_002885</name>
</gene>